<comment type="similarity">
    <text evidence="2">Belongs to the NLRP family.</text>
</comment>
<evidence type="ECO:0000256" key="3">
    <source>
        <dbReference type="ARBA" id="ARBA00022490"/>
    </source>
</evidence>
<dbReference type="AlphaFoldDB" id="A0AAV1NCT4"/>
<dbReference type="Pfam" id="PF13516">
    <property type="entry name" value="LRR_6"/>
    <property type="match status" value="3"/>
</dbReference>
<evidence type="ECO:0000256" key="2">
    <source>
        <dbReference type="ARBA" id="ARBA00008665"/>
    </source>
</evidence>
<dbReference type="PROSITE" id="PS50837">
    <property type="entry name" value="NACHT"/>
    <property type="match status" value="1"/>
</dbReference>
<sequence>MDKEIMLSHILQSRGMSSLLGGELPISVLNNNKYLSPLTSEAQVTDKNVDDSSTSLDHAIHIALTGEINTVTLVGPEGSGKTTALEKLVVDWAKGEHIQNFSHVFHFRFREMNSLEGMLSLETLMLNHHSHVSPESLLLVLQRPETVLFIFDDLDQYKHSLDPSVHTLCSDPSQAASVSCLVASLLHGSLLKGAACLVATRPTGCLKCLSGTQVEVLGFLKPQREAYVKGFFTDQTVANKSQMHMERTLGFYDFCTAPRFCWTVCSMYKSLIEAGAELPETLSQLYVDILMHLIQMLSLNEAGVRELVLTLGKMAAHCSLDQHSSCTKEEMYSFGFQRFLTSESSVGVFLQIDGDLESDRCVFSFHSKLIQEFVLAVSFFLEKSTLEGVEKMLEKHRGHAKFLELFLSGLSEPVQRRPLETLLGEFNSDKITDFKRWFKSSSESTLKGCYKDLHHHCYHLLHQAQNESLVKEIITPSARIGISYGDLNLQDCAALNYVVTCLGEMELLNLYRTRILTEEKAEILAPAMSLSHKIILSNSYLNTGAVPHLASALSRGNTTELDLSHTHLGDEKFKILCTGLRDCKLHTLKLVACSLMDAGCEDLVSVLTSATSQLCMLEMMFNQIGDQGLTKLCQALHSSHCKLQEIQLQRCELTEVSMGSLSAALCSGQSVLRKVNLTQNEIGDSGVEALCKSLQHPLCNLQSLTLFDSDLTAACCAHLNAALMSEHCSLTELDLSVNDLGQEGVLLLCQALIRPQCPVETLGLQRCELTQLVFKELGSLLRNGTSQLKSLSVGINQVGDQGVKHLLDAIAHPSCLLEDLDLEMTGLTDACVEDLCAAVRASKTLRRLELRNNSLTDASVPALIKVMQDSLNMQEMILKYNDFSEDVFEMLDECDKIRY</sequence>
<evidence type="ECO:0000313" key="9">
    <source>
        <dbReference type="Proteomes" id="UP001314229"/>
    </source>
</evidence>
<reference evidence="8 9" key="1">
    <citation type="submission" date="2024-01" db="EMBL/GenBank/DDBJ databases">
        <authorList>
            <person name="Alioto T."/>
            <person name="Alioto T."/>
            <person name="Gomez Garrido J."/>
        </authorList>
    </citation>
    <scope>NUCLEOTIDE SEQUENCE [LARGE SCALE GENOMIC DNA]</scope>
</reference>
<evidence type="ECO:0000259" key="7">
    <source>
        <dbReference type="PROSITE" id="PS50837"/>
    </source>
</evidence>
<dbReference type="PANTHER" id="PTHR45690">
    <property type="entry name" value="NACHT, LRR AND PYD DOMAINS-CONTAINING PROTEIN 12"/>
    <property type="match status" value="1"/>
</dbReference>
<keyword evidence="6" id="KW-0067">ATP-binding</keyword>
<dbReference type="EMBL" id="CAWUFR010000029">
    <property type="protein sequence ID" value="CAK6957384.1"/>
    <property type="molecule type" value="Genomic_DNA"/>
</dbReference>
<dbReference type="SMART" id="SM00368">
    <property type="entry name" value="LRR_RI"/>
    <property type="match status" value="10"/>
</dbReference>
<dbReference type="PANTHER" id="PTHR45690:SF19">
    <property type="entry name" value="NACHT, LRR AND PYD DOMAINS-CONTAINING PROTEIN 3"/>
    <property type="match status" value="1"/>
</dbReference>
<dbReference type="Gene3D" id="3.80.10.10">
    <property type="entry name" value="Ribonuclease Inhibitor"/>
    <property type="match status" value="2"/>
</dbReference>
<dbReference type="SUPFAM" id="SSF52047">
    <property type="entry name" value="RNI-like"/>
    <property type="match status" value="1"/>
</dbReference>
<dbReference type="InterPro" id="IPR032675">
    <property type="entry name" value="LRR_dom_sf"/>
</dbReference>
<proteinExistence type="inferred from homology"/>
<dbReference type="InterPro" id="IPR007111">
    <property type="entry name" value="NACHT_NTPase"/>
</dbReference>
<keyword evidence="4" id="KW-0677">Repeat</keyword>
<feature type="domain" description="NACHT" evidence="7">
    <location>
        <begin position="69"/>
        <end position="202"/>
    </location>
</feature>
<dbReference type="GO" id="GO:0005524">
    <property type="term" value="F:ATP binding"/>
    <property type="evidence" value="ECO:0007669"/>
    <property type="project" value="UniProtKB-KW"/>
</dbReference>
<evidence type="ECO:0000256" key="4">
    <source>
        <dbReference type="ARBA" id="ARBA00022737"/>
    </source>
</evidence>
<dbReference type="SUPFAM" id="SSF52540">
    <property type="entry name" value="P-loop containing nucleoside triphosphate hydrolases"/>
    <property type="match status" value="1"/>
</dbReference>
<evidence type="ECO:0000256" key="6">
    <source>
        <dbReference type="ARBA" id="ARBA00022840"/>
    </source>
</evidence>
<keyword evidence="5" id="KW-0547">Nucleotide-binding</keyword>
<dbReference type="InterPro" id="IPR050637">
    <property type="entry name" value="NLRP_innate_immun_reg"/>
</dbReference>
<dbReference type="GO" id="GO:0005829">
    <property type="term" value="C:cytosol"/>
    <property type="evidence" value="ECO:0007669"/>
    <property type="project" value="UniProtKB-SubCell"/>
</dbReference>
<dbReference type="InterPro" id="IPR027417">
    <property type="entry name" value="P-loop_NTPase"/>
</dbReference>
<organism evidence="8 9">
    <name type="scientific">Scomber scombrus</name>
    <name type="common">Atlantic mackerel</name>
    <name type="synonym">Scomber vernalis</name>
    <dbReference type="NCBI Taxonomy" id="13677"/>
    <lineage>
        <taxon>Eukaryota</taxon>
        <taxon>Metazoa</taxon>
        <taxon>Chordata</taxon>
        <taxon>Craniata</taxon>
        <taxon>Vertebrata</taxon>
        <taxon>Euteleostomi</taxon>
        <taxon>Actinopterygii</taxon>
        <taxon>Neopterygii</taxon>
        <taxon>Teleostei</taxon>
        <taxon>Neoteleostei</taxon>
        <taxon>Acanthomorphata</taxon>
        <taxon>Pelagiaria</taxon>
        <taxon>Scombriformes</taxon>
        <taxon>Scombridae</taxon>
        <taxon>Scomber</taxon>
    </lineage>
</organism>
<dbReference type="Pfam" id="PF05729">
    <property type="entry name" value="NACHT"/>
    <property type="match status" value="1"/>
</dbReference>
<accession>A0AAV1NCT4</accession>
<gene>
    <name evidence="8" type="ORF">FSCOSCO3_A031916</name>
</gene>
<keyword evidence="9" id="KW-1185">Reference proteome</keyword>
<evidence type="ECO:0000256" key="5">
    <source>
        <dbReference type="ARBA" id="ARBA00022741"/>
    </source>
</evidence>
<keyword evidence="3" id="KW-0963">Cytoplasm</keyword>
<dbReference type="InterPro" id="IPR001611">
    <property type="entry name" value="Leu-rich_rpt"/>
</dbReference>
<evidence type="ECO:0000256" key="1">
    <source>
        <dbReference type="ARBA" id="ARBA00004496"/>
    </source>
</evidence>
<name>A0AAV1NCT4_SCOSC</name>
<comment type="caution">
    <text evidence="8">The sequence shown here is derived from an EMBL/GenBank/DDBJ whole genome shotgun (WGS) entry which is preliminary data.</text>
</comment>
<evidence type="ECO:0000313" key="8">
    <source>
        <dbReference type="EMBL" id="CAK6957384.1"/>
    </source>
</evidence>
<comment type="subcellular location">
    <subcellularLocation>
        <location evidence="1">Cytoplasm</location>
    </subcellularLocation>
</comment>
<protein>
    <submittedName>
        <fullName evidence="8">NACHT, LRR and PYD domains-containing protein 14</fullName>
    </submittedName>
</protein>
<dbReference type="Proteomes" id="UP001314229">
    <property type="component" value="Unassembled WGS sequence"/>
</dbReference>
<dbReference type="Gene3D" id="3.40.50.300">
    <property type="entry name" value="P-loop containing nucleotide triphosphate hydrolases"/>
    <property type="match status" value="1"/>
</dbReference>